<dbReference type="STRING" id="1121284.SAMN05660493_00683"/>
<dbReference type="GO" id="GO:0046677">
    <property type="term" value="P:response to antibiotic"/>
    <property type="evidence" value="ECO:0007669"/>
    <property type="project" value="UniProtKB-KW"/>
</dbReference>
<keyword evidence="4" id="KW-1185">Reference proteome</keyword>
<dbReference type="InterPro" id="IPR029068">
    <property type="entry name" value="Glyas_Bleomycin-R_OHBP_Dase"/>
</dbReference>
<keyword evidence="1" id="KW-0046">Antibiotic resistance</keyword>
<accession>A0A1U7PW16</accession>
<dbReference type="Gene3D" id="3.10.180.10">
    <property type="entry name" value="2,3-Dihydroxybiphenyl 1,2-Dioxygenase, domain 1"/>
    <property type="match status" value="1"/>
</dbReference>
<dbReference type="EMBL" id="FTPU01000005">
    <property type="protein sequence ID" value="SIT96011.1"/>
    <property type="molecule type" value="Genomic_DNA"/>
</dbReference>
<evidence type="ECO:0000259" key="2">
    <source>
        <dbReference type="Pfam" id="PF00903"/>
    </source>
</evidence>
<dbReference type="CDD" id="cd08349">
    <property type="entry name" value="BLMA_like"/>
    <property type="match status" value="1"/>
</dbReference>
<dbReference type="OrthoDB" id="66829at2"/>
<dbReference type="RefSeq" id="WP_076782072.1">
    <property type="nucleotide sequence ID" value="NZ_FTPU01000005.1"/>
</dbReference>
<reference evidence="4" key="1">
    <citation type="submission" date="2016-10" db="EMBL/GenBank/DDBJ databases">
        <authorList>
            <person name="Varghese N."/>
            <person name="Submissions S."/>
        </authorList>
    </citation>
    <scope>NUCLEOTIDE SEQUENCE [LARGE SCALE GENOMIC DNA]</scope>
    <source>
        <strain evidence="4">DSM 19482</strain>
    </source>
</reference>
<protein>
    <recommendedName>
        <fullName evidence="2">Glyoxalase/fosfomycin resistance/dioxygenase domain-containing protein</fullName>
    </recommendedName>
</protein>
<evidence type="ECO:0000313" key="4">
    <source>
        <dbReference type="Proteomes" id="UP000187261"/>
    </source>
</evidence>
<feature type="domain" description="Glyoxalase/fosfomycin resistance/dioxygenase" evidence="2">
    <location>
        <begin position="15"/>
        <end position="111"/>
    </location>
</feature>
<evidence type="ECO:0000256" key="1">
    <source>
        <dbReference type="ARBA" id="ARBA00023251"/>
    </source>
</evidence>
<dbReference type="AlphaFoldDB" id="A0A1U7PW16"/>
<name>A0A1U7PW16_9FLAO</name>
<dbReference type="InterPro" id="IPR000335">
    <property type="entry name" value="Bleomycin-R"/>
</dbReference>
<dbReference type="InterPro" id="IPR004360">
    <property type="entry name" value="Glyas_Fos-R_dOase_dom"/>
</dbReference>
<gene>
    <name evidence="3" type="ORF">SAMN05660493_00683</name>
</gene>
<evidence type="ECO:0000313" key="3">
    <source>
        <dbReference type="EMBL" id="SIT96011.1"/>
    </source>
</evidence>
<organism evidence="3 4">
    <name type="scientific">Epilithonimonas bovis DSM 19482</name>
    <dbReference type="NCBI Taxonomy" id="1121284"/>
    <lineage>
        <taxon>Bacteria</taxon>
        <taxon>Pseudomonadati</taxon>
        <taxon>Bacteroidota</taxon>
        <taxon>Flavobacteriia</taxon>
        <taxon>Flavobacteriales</taxon>
        <taxon>Weeksellaceae</taxon>
        <taxon>Chryseobacterium group</taxon>
        <taxon>Epilithonimonas</taxon>
    </lineage>
</organism>
<dbReference type="Pfam" id="PF00903">
    <property type="entry name" value="Glyoxalase"/>
    <property type="match status" value="1"/>
</dbReference>
<dbReference type="Proteomes" id="UP000187261">
    <property type="component" value="Unassembled WGS sequence"/>
</dbReference>
<dbReference type="SUPFAM" id="SSF54593">
    <property type="entry name" value="Glyoxalase/Bleomycin resistance protein/Dihydroxybiphenyl dioxygenase"/>
    <property type="match status" value="1"/>
</dbReference>
<proteinExistence type="predicted"/>
<sequence>MISQIIAKIPFISKAETIAYYQKLGFDFVADYNNYLIAVYNNSELHFFEFKALDPSQSDFMLYFKISNDIETFFEQVQNKNIAIHPNGSLETKPWGMKEFSLLDPNGTLLTFGERI</sequence>